<comment type="similarity">
    <text evidence="2">Belongs to the SusD family.</text>
</comment>
<keyword evidence="4" id="KW-0472">Membrane</keyword>
<dbReference type="Pfam" id="PF07980">
    <property type="entry name" value="SusD_RagB"/>
    <property type="match status" value="1"/>
</dbReference>
<dbReference type="InterPro" id="IPR012944">
    <property type="entry name" value="SusD_RagB_dom"/>
</dbReference>
<feature type="domain" description="RagB/SusD" evidence="6">
    <location>
        <begin position="329"/>
        <end position="424"/>
    </location>
</feature>
<keyword evidence="8" id="KW-1185">Reference proteome</keyword>
<evidence type="ECO:0000256" key="4">
    <source>
        <dbReference type="ARBA" id="ARBA00023136"/>
    </source>
</evidence>
<dbReference type="AlphaFoldDB" id="A0A2A2GCD8"/>
<accession>A0A2A2GCD8</accession>
<dbReference type="OrthoDB" id="9794888at2"/>
<name>A0A2A2GCD8_9BACT</name>
<reference evidence="7 8" key="1">
    <citation type="submission" date="2017-08" db="EMBL/GenBank/DDBJ databases">
        <title>Aliifodinibius alkalisoli sp. nov., isolated from saline alkaline soil.</title>
        <authorList>
            <person name="Liu D."/>
            <person name="Zhang G."/>
        </authorList>
    </citation>
    <scope>NUCLEOTIDE SEQUENCE [LARGE SCALE GENOMIC DNA]</scope>
    <source>
        <strain evidence="7 8">WN023</strain>
    </source>
</reference>
<evidence type="ECO:0000313" key="7">
    <source>
        <dbReference type="EMBL" id="PAU94644.1"/>
    </source>
</evidence>
<dbReference type="Gene3D" id="1.25.40.390">
    <property type="match status" value="2"/>
</dbReference>
<keyword evidence="5" id="KW-0998">Cell outer membrane</keyword>
<comment type="subcellular location">
    <subcellularLocation>
        <location evidence="1">Cell outer membrane</location>
    </subcellularLocation>
</comment>
<evidence type="ECO:0000313" key="8">
    <source>
        <dbReference type="Proteomes" id="UP000218831"/>
    </source>
</evidence>
<organism evidence="7 8">
    <name type="scientific">Fodinibius salipaludis</name>
    <dbReference type="NCBI Taxonomy" id="2032627"/>
    <lineage>
        <taxon>Bacteria</taxon>
        <taxon>Pseudomonadati</taxon>
        <taxon>Balneolota</taxon>
        <taxon>Balneolia</taxon>
        <taxon>Balneolales</taxon>
        <taxon>Balneolaceae</taxon>
        <taxon>Fodinibius</taxon>
    </lineage>
</organism>
<dbReference type="Proteomes" id="UP000218831">
    <property type="component" value="Unassembled WGS sequence"/>
</dbReference>
<dbReference type="SUPFAM" id="SSF48452">
    <property type="entry name" value="TPR-like"/>
    <property type="match status" value="1"/>
</dbReference>
<evidence type="ECO:0000256" key="1">
    <source>
        <dbReference type="ARBA" id="ARBA00004442"/>
    </source>
</evidence>
<evidence type="ECO:0000259" key="6">
    <source>
        <dbReference type="Pfam" id="PF07980"/>
    </source>
</evidence>
<keyword evidence="3" id="KW-0732">Signal</keyword>
<evidence type="ECO:0000256" key="5">
    <source>
        <dbReference type="ARBA" id="ARBA00023237"/>
    </source>
</evidence>
<protein>
    <submittedName>
        <fullName evidence="7">RagB/SusD family nutrient uptake outer membrane protein</fullName>
    </submittedName>
</protein>
<gene>
    <name evidence="7" type="ORF">CK503_06700</name>
</gene>
<proteinExistence type="inferred from homology"/>
<evidence type="ECO:0000256" key="3">
    <source>
        <dbReference type="ARBA" id="ARBA00022729"/>
    </source>
</evidence>
<dbReference type="InterPro" id="IPR011990">
    <property type="entry name" value="TPR-like_helical_dom_sf"/>
</dbReference>
<dbReference type="EMBL" id="NSKE01000004">
    <property type="protein sequence ID" value="PAU94644.1"/>
    <property type="molecule type" value="Genomic_DNA"/>
</dbReference>
<dbReference type="GO" id="GO:0009279">
    <property type="term" value="C:cell outer membrane"/>
    <property type="evidence" value="ECO:0007669"/>
    <property type="project" value="UniProtKB-SubCell"/>
</dbReference>
<sequence>MVNCDGSLVGSKNVTDPNNPSVQQVLQNATKPEVQNLVTGLELRNRQYAGGLIPLLGSFGREVWRFDSIDGRFVTEWLGIDGNAETDPAFFGSAAAYDTPYAAIQQANLLMQALNNTALLSEEEKNGVRGYAKTIQAYQFLIPLLTQYQNGIRVDVADPQNLGEFESYEDALSSIRGLLDEGYQDLQNAGGSFFFNLSDGFADFNNPATMAQLNRAMAARAAVYAEDWQGALDALSNAEPFFELAEGEGVMNKGAYLSYGDPPDTFNPLYVPRNASADEIMVVHPSIIEDTLAGDLRVDRKFFLRDTPINNPNVPEEAKYQDNRFDGVGAPLSLIRNEELVLIYAEAQTNLEGATAANYTNAAEAINYVRNTWNLSDYGGALNEQALIDEILLQRRYSLWAEFGHRWIDMRRYDRLDEIDQNDKLTGTIFTQMARPQSEINFEDF</sequence>
<comment type="caution">
    <text evidence="7">The sequence shown here is derived from an EMBL/GenBank/DDBJ whole genome shotgun (WGS) entry which is preliminary data.</text>
</comment>
<evidence type="ECO:0000256" key="2">
    <source>
        <dbReference type="ARBA" id="ARBA00006275"/>
    </source>
</evidence>